<keyword evidence="3" id="KW-1185">Reference proteome</keyword>
<evidence type="ECO:0000256" key="1">
    <source>
        <dbReference type="SAM" id="SignalP"/>
    </source>
</evidence>
<dbReference type="RefSeq" id="WP_190713108.1">
    <property type="nucleotide sequence ID" value="NZ_JACJST010000005.1"/>
</dbReference>
<comment type="caution">
    <text evidence="2">The sequence shown here is derived from an EMBL/GenBank/DDBJ whole genome shotgun (WGS) entry which is preliminary data.</text>
</comment>
<dbReference type="Proteomes" id="UP000640531">
    <property type="component" value="Unassembled WGS sequence"/>
</dbReference>
<keyword evidence="1" id="KW-0732">Signal</keyword>
<feature type="chain" id="PRO_5046462260" evidence="1">
    <location>
        <begin position="24"/>
        <end position="46"/>
    </location>
</feature>
<accession>A0ABR8FDQ0</accession>
<reference evidence="2 3" key="1">
    <citation type="journal article" date="2020" name="ISME J.">
        <title>Comparative genomics reveals insights into cyanobacterial evolution and habitat adaptation.</title>
        <authorList>
            <person name="Chen M.Y."/>
            <person name="Teng W.K."/>
            <person name="Zhao L."/>
            <person name="Hu C.X."/>
            <person name="Zhou Y.K."/>
            <person name="Han B.P."/>
            <person name="Song L.R."/>
            <person name="Shu W.S."/>
        </authorList>
    </citation>
    <scope>NUCLEOTIDE SEQUENCE [LARGE SCALE GENOMIC DNA]</scope>
    <source>
        <strain evidence="2 3">FACHB-196</strain>
    </source>
</reference>
<proteinExistence type="predicted"/>
<evidence type="ECO:0000313" key="2">
    <source>
        <dbReference type="EMBL" id="MBD2567831.1"/>
    </source>
</evidence>
<gene>
    <name evidence="2" type="ORF">H6G59_07885</name>
</gene>
<feature type="signal peptide" evidence="1">
    <location>
        <begin position="1"/>
        <end position="23"/>
    </location>
</feature>
<protein>
    <submittedName>
        <fullName evidence="2">Uncharacterized protein</fullName>
    </submittedName>
</protein>
<evidence type="ECO:0000313" key="3">
    <source>
        <dbReference type="Proteomes" id="UP000640531"/>
    </source>
</evidence>
<dbReference type="EMBL" id="JACJST010000005">
    <property type="protein sequence ID" value="MBD2567831.1"/>
    <property type="molecule type" value="Genomic_DNA"/>
</dbReference>
<sequence>MIKHYAFALAALALVSYITFNLATTAKYTDSTFQRVESVVTIIKQK</sequence>
<organism evidence="2 3">
    <name type="scientific">Anabaena lutea FACHB-196</name>
    <dbReference type="NCBI Taxonomy" id="2692881"/>
    <lineage>
        <taxon>Bacteria</taxon>
        <taxon>Bacillati</taxon>
        <taxon>Cyanobacteriota</taxon>
        <taxon>Cyanophyceae</taxon>
        <taxon>Nostocales</taxon>
        <taxon>Nostocaceae</taxon>
        <taxon>Anabaena</taxon>
    </lineage>
</organism>
<name>A0ABR8FDQ0_9NOST</name>